<evidence type="ECO:0000313" key="11">
    <source>
        <dbReference type="EMBL" id="SDK81990.1"/>
    </source>
</evidence>
<feature type="signal peptide" evidence="9">
    <location>
        <begin position="1"/>
        <end position="30"/>
    </location>
</feature>
<evidence type="ECO:0000256" key="8">
    <source>
        <dbReference type="ARBA" id="ARBA00030045"/>
    </source>
</evidence>
<dbReference type="EMBL" id="FNFB01000011">
    <property type="protein sequence ID" value="SDK81990.1"/>
    <property type="molecule type" value="Genomic_DNA"/>
</dbReference>
<sequence length="637" mass="69347">MKSLLLAPRRTAFGVGLLAAVSLLAAQGQAATAVADSRPGIVVRNGVTQPVFGYADAIREHVWVDAPFDSDHDGENDRISVDIMRPRATEHGLKAPVIMDASPYYSTLGRGNESELKQDTDGDGLLDKWPLFYDNYFVPRGYAVVLLDMVGTNNSTGCPTTNGTPDNLSAKVAIDWLNGRGTARDADGTVVSAPNWHNGKTGMIGKSYDGNLALATAVTGVEGLSTIVDIAGPSNYYDYTRKNGVVTRSNHYVASLANTVTDPDRREHCAPVREEISAADGDATGDYSDFWAERDYVKDAANVRASVFMVHGLNDDNVRPDHFSQFWTELARHDVPRKLLLSQEGHVDPFDFRRTAWVDTLHRWFDNWLQDVPNGIMKEPRVDIERAPDVFTSYRDWPVPGAKETSLRFQPAADGGPAGLAVKPPNGRPVELTFQDDPAQTESQMLGNLSEAGQNRLVFQSEPLTAPLHVSGTPVVRLHASADQTDTNLGAVLVDLGPQTRVSWETSGEGIRTLSTEDCWGESSPSDDACYKQTAKNIVTSDRERISKGVMDALNRDSLTTPEPLVPGTKYDFDLPLLPVDHVFEPGHRIGLVVVGSYRSYSSVADQTRANISVSTKVSDFRLPLVGGRQAASRAGL</sequence>
<dbReference type="InterPro" id="IPR013736">
    <property type="entry name" value="Xaa-Pro_dipept_C"/>
</dbReference>
<dbReference type="PRINTS" id="PR00923">
    <property type="entry name" value="LACTOPTASE"/>
</dbReference>
<dbReference type="SUPFAM" id="SSF53474">
    <property type="entry name" value="alpha/beta-Hydrolases"/>
    <property type="match status" value="1"/>
</dbReference>
<keyword evidence="6" id="KW-0378">Hydrolase</keyword>
<evidence type="ECO:0000256" key="2">
    <source>
        <dbReference type="ARBA" id="ARBA00010819"/>
    </source>
</evidence>
<evidence type="ECO:0000256" key="6">
    <source>
        <dbReference type="ARBA" id="ARBA00022801"/>
    </source>
</evidence>
<evidence type="ECO:0000256" key="5">
    <source>
        <dbReference type="ARBA" id="ARBA00022670"/>
    </source>
</evidence>
<evidence type="ECO:0000313" key="12">
    <source>
        <dbReference type="Proteomes" id="UP000198683"/>
    </source>
</evidence>
<reference evidence="11 12" key="1">
    <citation type="submission" date="2016-10" db="EMBL/GenBank/DDBJ databases">
        <authorList>
            <person name="de Groot N.N."/>
        </authorList>
    </citation>
    <scope>NUCLEOTIDE SEQUENCE [LARGE SCALE GENOMIC DNA]</scope>
    <source>
        <strain evidence="11 12">CGMCC 4.5681</strain>
    </source>
</reference>
<feature type="domain" description="Xaa-Pro dipeptidyl-peptidase C-terminal" evidence="10">
    <location>
        <begin position="362"/>
        <end position="624"/>
    </location>
</feature>
<dbReference type="InterPro" id="IPR008979">
    <property type="entry name" value="Galactose-bd-like_sf"/>
</dbReference>
<dbReference type="InterPro" id="IPR008252">
    <property type="entry name" value="Pept_S15_Xpro"/>
</dbReference>
<protein>
    <recommendedName>
        <fullName evidence="3">Xaa-Pro dipeptidyl-peptidase</fullName>
        <ecNumber evidence="3">3.4.14.11</ecNumber>
    </recommendedName>
    <alternativeName>
        <fullName evidence="8">X-prolyl-dipeptidyl aminopeptidase</fullName>
    </alternativeName>
</protein>
<name>A0A1G9F0S9_9ACTN</name>
<dbReference type="OrthoDB" id="5240615at2"/>
<dbReference type="NCBIfam" id="TIGR00976">
    <property type="entry name" value="CocE_NonD"/>
    <property type="match status" value="1"/>
</dbReference>
<dbReference type="EC" id="3.4.14.11" evidence="3"/>
<dbReference type="SMART" id="SM00939">
    <property type="entry name" value="PepX_C"/>
    <property type="match status" value="1"/>
</dbReference>
<organism evidence="11 12">
    <name type="scientific">Nonomuraea maritima</name>
    <dbReference type="NCBI Taxonomy" id="683260"/>
    <lineage>
        <taxon>Bacteria</taxon>
        <taxon>Bacillati</taxon>
        <taxon>Actinomycetota</taxon>
        <taxon>Actinomycetes</taxon>
        <taxon>Streptosporangiales</taxon>
        <taxon>Streptosporangiaceae</taxon>
        <taxon>Nonomuraea</taxon>
    </lineage>
</organism>
<dbReference type="GO" id="GO:0008239">
    <property type="term" value="F:dipeptidyl-peptidase activity"/>
    <property type="evidence" value="ECO:0007669"/>
    <property type="project" value="UniProtKB-EC"/>
</dbReference>
<dbReference type="STRING" id="683260.SAMN05421874_111199"/>
<dbReference type="GO" id="GO:0008236">
    <property type="term" value="F:serine-type peptidase activity"/>
    <property type="evidence" value="ECO:0007669"/>
    <property type="project" value="UniProtKB-KW"/>
</dbReference>
<evidence type="ECO:0000256" key="7">
    <source>
        <dbReference type="ARBA" id="ARBA00022825"/>
    </source>
</evidence>
<dbReference type="Proteomes" id="UP000198683">
    <property type="component" value="Unassembled WGS sequence"/>
</dbReference>
<keyword evidence="12" id="KW-1185">Reference proteome</keyword>
<gene>
    <name evidence="11" type="ORF">SAMN05421874_111199</name>
</gene>
<comment type="catalytic activity">
    <reaction evidence="1">
        <text>Hydrolyzes Xaa-Pro-|- bonds to release unblocked, N-terminal dipeptides from substrates including Ala-Pro-|-p-nitroanilide and (sequentially) Tyr-Pro-|-Phe-Pro-|-Gly-Pro-|-Ile.</text>
        <dbReference type="EC" id="3.4.14.11"/>
    </reaction>
</comment>
<dbReference type="Pfam" id="PF02129">
    <property type="entry name" value="Peptidase_S15"/>
    <property type="match status" value="1"/>
</dbReference>
<dbReference type="RefSeq" id="WP_090767217.1">
    <property type="nucleotide sequence ID" value="NZ_FNFB01000011.1"/>
</dbReference>
<feature type="chain" id="PRO_5039244380" description="Xaa-Pro dipeptidyl-peptidase" evidence="9">
    <location>
        <begin position="31"/>
        <end position="637"/>
    </location>
</feature>
<evidence type="ECO:0000259" key="10">
    <source>
        <dbReference type="SMART" id="SM00939"/>
    </source>
</evidence>
<proteinExistence type="inferred from homology"/>
<dbReference type="AlphaFoldDB" id="A0A1G9F0S9"/>
<evidence type="ECO:0000256" key="9">
    <source>
        <dbReference type="SAM" id="SignalP"/>
    </source>
</evidence>
<dbReference type="Gene3D" id="3.40.50.1820">
    <property type="entry name" value="alpha/beta hydrolase"/>
    <property type="match status" value="2"/>
</dbReference>
<keyword evidence="7" id="KW-0720">Serine protease</keyword>
<comment type="similarity">
    <text evidence="2">Belongs to the peptidase S15 family.</text>
</comment>
<keyword evidence="9" id="KW-0732">Signal</keyword>
<dbReference type="GO" id="GO:0004177">
    <property type="term" value="F:aminopeptidase activity"/>
    <property type="evidence" value="ECO:0007669"/>
    <property type="project" value="UniProtKB-KW"/>
</dbReference>
<dbReference type="InterPro" id="IPR000383">
    <property type="entry name" value="Xaa-Pro-like_dom"/>
</dbReference>
<keyword evidence="4" id="KW-0031">Aminopeptidase</keyword>
<evidence type="ECO:0000256" key="4">
    <source>
        <dbReference type="ARBA" id="ARBA00022438"/>
    </source>
</evidence>
<accession>A0A1G9F0S9</accession>
<dbReference type="GO" id="GO:0006508">
    <property type="term" value="P:proteolysis"/>
    <property type="evidence" value="ECO:0007669"/>
    <property type="project" value="UniProtKB-KW"/>
</dbReference>
<evidence type="ECO:0000256" key="3">
    <source>
        <dbReference type="ARBA" id="ARBA00012463"/>
    </source>
</evidence>
<evidence type="ECO:0000256" key="1">
    <source>
        <dbReference type="ARBA" id="ARBA00000123"/>
    </source>
</evidence>
<dbReference type="Pfam" id="PF08530">
    <property type="entry name" value="PepX_C"/>
    <property type="match status" value="1"/>
</dbReference>
<dbReference type="InterPro" id="IPR029058">
    <property type="entry name" value="AB_hydrolase_fold"/>
</dbReference>
<dbReference type="SUPFAM" id="SSF49785">
    <property type="entry name" value="Galactose-binding domain-like"/>
    <property type="match status" value="1"/>
</dbReference>
<dbReference type="Gene3D" id="2.60.120.260">
    <property type="entry name" value="Galactose-binding domain-like"/>
    <property type="match status" value="1"/>
</dbReference>
<keyword evidence="5" id="KW-0645">Protease</keyword>
<dbReference type="InterPro" id="IPR005674">
    <property type="entry name" value="CocE/Ser_esterase"/>
</dbReference>